<gene>
    <name evidence="5" type="ORF">DK846_02775</name>
</gene>
<proteinExistence type="predicted"/>
<reference evidence="5 6" key="1">
    <citation type="submission" date="2018-05" db="EMBL/GenBank/DDBJ databases">
        <title>Draft genome of Methanospirillum lacunae Ki8-1.</title>
        <authorList>
            <person name="Dueholm M.S."/>
            <person name="Nielsen P.H."/>
            <person name="Bakmann L.F."/>
            <person name="Otzen D.E."/>
        </authorList>
    </citation>
    <scope>NUCLEOTIDE SEQUENCE [LARGE SCALE GENOMIC DNA]</scope>
    <source>
        <strain evidence="5 6">Ki8-1</strain>
    </source>
</reference>
<keyword evidence="6" id="KW-1185">Reference proteome</keyword>
<evidence type="ECO:0008006" key="7">
    <source>
        <dbReference type="Google" id="ProtNLM"/>
    </source>
</evidence>
<evidence type="ECO:0000313" key="5">
    <source>
        <dbReference type="EMBL" id="PWR74097.1"/>
    </source>
</evidence>
<comment type="caution">
    <text evidence="5">The sequence shown here is derived from an EMBL/GenBank/DDBJ whole genome shotgun (WGS) entry which is preliminary data.</text>
</comment>
<feature type="repeat" description="TPR" evidence="3">
    <location>
        <begin position="34"/>
        <end position="67"/>
    </location>
</feature>
<dbReference type="AlphaFoldDB" id="A0A2V2NCL8"/>
<protein>
    <recommendedName>
        <fullName evidence="7">Tetratricopeptide repeat protein</fullName>
    </recommendedName>
</protein>
<sequence length="531" mass="60179">MSAFQEGIRLYKEGRYAEAVEKLHAVTSVEHTNHKAWNALGVALSKTGDIDQSVICFENALQLDGANKTYLKNLDRAKVKRFEGIRIHPLVEDKSGGSKEIIGFSSQTILDKGQIQTIESVPSIMQTPNPISSSSVFSNLSNNEDQAKEFMDRALSLFGQASYHEMPDMMQETLSYVEKAISIKPDYYDAWQLKVSILISTGLNHVEDLVDALDACEHALAIKPDQAAMWYNKAGILESLGRYDEAISAYDKSYLNSSDEPLRLGLILMKKGAILEATDQSAQAVEVYEQVPVHDRFFGDAMEKKAEFLMNSGENDLALSTLRTAGMSYLKVHQYEKAIHVFDYLLTINQNDAEISYNKGITLLALNERNQSKDLLEDALRYFDIAVQAQPDNMSYLIQKGRCLLDLGRFEEGLQYLDRALWINPDDGITLMNKGIALYQLSRHEEALRYFDLVCSHYPEHSAAWIMKSRIHLDWKQYETALMDIEEAIRRSEDEPRTFAQRAIILRALGRETEAEEDEKKAQSLLEMTPE</sequence>
<keyword evidence="1" id="KW-0677">Repeat</keyword>
<feature type="repeat" description="TPR" evidence="3">
    <location>
        <begin position="394"/>
        <end position="427"/>
    </location>
</feature>
<feature type="repeat" description="TPR" evidence="3">
    <location>
        <begin position="319"/>
        <end position="352"/>
    </location>
</feature>
<keyword evidence="2 3" id="KW-0802">TPR repeat</keyword>
<dbReference type="Pfam" id="PF13432">
    <property type="entry name" value="TPR_16"/>
    <property type="match status" value="3"/>
</dbReference>
<dbReference type="Proteomes" id="UP000245657">
    <property type="component" value="Unassembled WGS sequence"/>
</dbReference>
<evidence type="ECO:0000256" key="2">
    <source>
        <dbReference type="ARBA" id="ARBA00022803"/>
    </source>
</evidence>
<dbReference type="OrthoDB" id="115601at2157"/>
<dbReference type="Pfam" id="PF13181">
    <property type="entry name" value="TPR_8"/>
    <property type="match status" value="1"/>
</dbReference>
<dbReference type="PANTHER" id="PTHR44943:SF8">
    <property type="entry name" value="TPR REPEAT-CONTAINING PROTEIN MJ0263"/>
    <property type="match status" value="1"/>
</dbReference>
<name>A0A2V2NCL8_9EURY</name>
<evidence type="ECO:0000256" key="4">
    <source>
        <dbReference type="SAM" id="MobiDB-lite"/>
    </source>
</evidence>
<evidence type="ECO:0000256" key="1">
    <source>
        <dbReference type="ARBA" id="ARBA00022737"/>
    </source>
</evidence>
<dbReference type="SMART" id="SM00028">
    <property type="entry name" value="TPR"/>
    <property type="match status" value="11"/>
</dbReference>
<evidence type="ECO:0000313" key="6">
    <source>
        <dbReference type="Proteomes" id="UP000245657"/>
    </source>
</evidence>
<dbReference type="SUPFAM" id="SSF48452">
    <property type="entry name" value="TPR-like"/>
    <property type="match status" value="2"/>
</dbReference>
<dbReference type="PROSITE" id="PS50005">
    <property type="entry name" value="TPR"/>
    <property type="match status" value="3"/>
</dbReference>
<dbReference type="PANTHER" id="PTHR44943">
    <property type="entry name" value="CELLULOSE SYNTHASE OPERON PROTEIN C"/>
    <property type="match status" value="1"/>
</dbReference>
<dbReference type="Gene3D" id="1.25.40.10">
    <property type="entry name" value="Tetratricopeptide repeat domain"/>
    <property type="match status" value="5"/>
</dbReference>
<feature type="region of interest" description="Disordered" evidence="4">
    <location>
        <begin position="512"/>
        <end position="531"/>
    </location>
</feature>
<dbReference type="InterPro" id="IPR019734">
    <property type="entry name" value="TPR_rpt"/>
</dbReference>
<feature type="compositionally biased region" description="Basic and acidic residues" evidence="4">
    <location>
        <begin position="512"/>
        <end position="522"/>
    </location>
</feature>
<dbReference type="InterPro" id="IPR011990">
    <property type="entry name" value="TPR-like_helical_dom_sf"/>
</dbReference>
<accession>A0A2V2NCL8</accession>
<dbReference type="InterPro" id="IPR051685">
    <property type="entry name" value="Ycf3/AcsC/BcsC/TPR_MFPF"/>
</dbReference>
<dbReference type="RefSeq" id="WP_109967376.1">
    <property type="nucleotide sequence ID" value="NZ_CP176093.1"/>
</dbReference>
<dbReference type="EMBL" id="QGMY01000002">
    <property type="protein sequence ID" value="PWR74097.1"/>
    <property type="molecule type" value="Genomic_DNA"/>
</dbReference>
<evidence type="ECO:0000256" key="3">
    <source>
        <dbReference type="PROSITE-ProRule" id="PRU00339"/>
    </source>
</evidence>
<organism evidence="5 6">
    <name type="scientific">Methanospirillum lacunae</name>
    <dbReference type="NCBI Taxonomy" id="668570"/>
    <lineage>
        <taxon>Archaea</taxon>
        <taxon>Methanobacteriati</taxon>
        <taxon>Methanobacteriota</taxon>
        <taxon>Stenosarchaea group</taxon>
        <taxon>Methanomicrobia</taxon>
        <taxon>Methanomicrobiales</taxon>
        <taxon>Methanospirillaceae</taxon>
        <taxon>Methanospirillum</taxon>
    </lineage>
</organism>
<dbReference type="GeneID" id="97549460"/>